<accession>A0A5M5BYS0</accession>
<dbReference type="EMBL" id="VWFC01000051">
    <property type="protein sequence ID" value="KAB1319218.1"/>
    <property type="molecule type" value="Genomic_DNA"/>
</dbReference>
<proteinExistence type="predicted"/>
<evidence type="ECO:0000313" key="5">
    <source>
        <dbReference type="Proteomes" id="UP000375690"/>
    </source>
</evidence>
<sequence>MKKTIRILCLLVFIFCFSSCADDGGVSSTIYFGLLDKVKDFLAFCSLIFDSPRYFHGQFISRIYYAYYTLARIMVMNNTSDDFSGSHERVWKQISNKTIENKYGNELKKMRVKYDYSVVSSNGSSKQLEELLFIKMNKDLFLEQIKRIENTLKNNSVLTSDDDEIIKKKLLEIGEKHDELISKVENKIVELRRTNQK</sequence>
<evidence type="ECO:0000313" key="4">
    <source>
        <dbReference type="Proteomes" id="UP000323717"/>
    </source>
</evidence>
<evidence type="ECO:0008006" key="6">
    <source>
        <dbReference type="Google" id="ProtNLM"/>
    </source>
</evidence>
<evidence type="ECO:0000313" key="3">
    <source>
        <dbReference type="EMBL" id="KAB1319218.1"/>
    </source>
</evidence>
<evidence type="ECO:0000256" key="1">
    <source>
        <dbReference type="SAM" id="SignalP"/>
    </source>
</evidence>
<dbReference type="EMBL" id="VWLE01000330">
    <property type="protein sequence ID" value="KAA3945185.1"/>
    <property type="molecule type" value="Genomic_DNA"/>
</dbReference>
<feature type="signal peptide" evidence="1">
    <location>
        <begin position="1"/>
        <end position="21"/>
    </location>
</feature>
<dbReference type="RefSeq" id="WP_149968489.1">
    <property type="nucleotide sequence ID" value="NZ_CP113514.1"/>
</dbReference>
<name>A0A5M5BYS0_BACOV</name>
<dbReference type="Gene3D" id="1.20.120.330">
    <property type="entry name" value="Nucleotidyltransferases domain 2"/>
    <property type="match status" value="1"/>
</dbReference>
<reference evidence="4 5" key="1">
    <citation type="journal article" date="2019" name="Nat. Med.">
        <title>A library of human gut bacterial isolates paired with longitudinal multiomics data enables mechanistic microbiome research.</title>
        <authorList>
            <person name="Poyet M."/>
            <person name="Groussin M."/>
            <person name="Gibbons S.M."/>
            <person name="Avila-Pacheco J."/>
            <person name="Jiang X."/>
            <person name="Kearney S.M."/>
            <person name="Perrotta A.R."/>
            <person name="Berdy B."/>
            <person name="Zhao S."/>
            <person name="Lieberman T.D."/>
            <person name="Swanson P.K."/>
            <person name="Smith M."/>
            <person name="Roesemann S."/>
            <person name="Alexander J.E."/>
            <person name="Rich S.A."/>
            <person name="Livny J."/>
            <person name="Vlamakis H."/>
            <person name="Clish C."/>
            <person name="Bullock K."/>
            <person name="Deik A."/>
            <person name="Scott J."/>
            <person name="Pierce K.A."/>
            <person name="Xavier R.J."/>
            <person name="Alm E.J."/>
        </authorList>
    </citation>
    <scope>NUCLEOTIDE SEQUENCE [LARGE SCALE GENOMIC DNA]</scope>
    <source>
        <strain evidence="2 4">BIOML-A163</strain>
        <strain evidence="3 5">BIOML-A2</strain>
    </source>
</reference>
<evidence type="ECO:0000313" key="2">
    <source>
        <dbReference type="EMBL" id="KAA3945185.1"/>
    </source>
</evidence>
<dbReference type="AlphaFoldDB" id="A0A5M5BYS0"/>
<protein>
    <recommendedName>
        <fullName evidence="6">DUF4296 domain-containing protein</fullName>
    </recommendedName>
</protein>
<organism evidence="2 4">
    <name type="scientific">Bacteroides ovatus</name>
    <dbReference type="NCBI Taxonomy" id="28116"/>
    <lineage>
        <taxon>Bacteria</taxon>
        <taxon>Pseudomonadati</taxon>
        <taxon>Bacteroidota</taxon>
        <taxon>Bacteroidia</taxon>
        <taxon>Bacteroidales</taxon>
        <taxon>Bacteroidaceae</taxon>
        <taxon>Bacteroides</taxon>
    </lineage>
</organism>
<keyword evidence="1" id="KW-0732">Signal</keyword>
<dbReference type="Proteomes" id="UP000323717">
    <property type="component" value="Unassembled WGS sequence"/>
</dbReference>
<dbReference type="Proteomes" id="UP000375690">
    <property type="component" value="Unassembled WGS sequence"/>
</dbReference>
<gene>
    <name evidence="3" type="ORF">F3B53_24695</name>
    <name evidence="2" type="ORF">F3D71_19335</name>
</gene>
<feature type="chain" id="PRO_5036147081" description="DUF4296 domain-containing protein" evidence="1">
    <location>
        <begin position="22"/>
        <end position="197"/>
    </location>
</feature>
<comment type="caution">
    <text evidence="2">The sequence shown here is derived from an EMBL/GenBank/DDBJ whole genome shotgun (WGS) entry which is preliminary data.</text>
</comment>